<dbReference type="InterPro" id="IPR015421">
    <property type="entry name" value="PyrdxlP-dep_Trfase_major"/>
</dbReference>
<evidence type="ECO:0000313" key="14">
    <source>
        <dbReference type="EMBL" id="TVO36825.1"/>
    </source>
</evidence>
<evidence type="ECO:0000256" key="6">
    <source>
        <dbReference type="ARBA" id="ARBA00022576"/>
    </source>
</evidence>
<comment type="similarity">
    <text evidence="3">Belongs to the class-II pyridoxal-phosphate-dependent aminotransferase family. Histidinol-phosphate aminotransferase subfamily.</text>
</comment>
<comment type="subunit">
    <text evidence="4">Homodimer.</text>
</comment>
<dbReference type="CDD" id="cd00609">
    <property type="entry name" value="AAT_like"/>
    <property type="match status" value="1"/>
</dbReference>
<evidence type="ECO:0000256" key="9">
    <source>
        <dbReference type="ARBA" id="ARBA00022898"/>
    </source>
</evidence>
<evidence type="ECO:0000256" key="4">
    <source>
        <dbReference type="ARBA" id="ARBA00011738"/>
    </source>
</evidence>
<dbReference type="PANTHER" id="PTHR42885:SF2">
    <property type="entry name" value="HISTIDINOL-PHOSPHATE AMINOTRANSFERASE"/>
    <property type="match status" value="1"/>
</dbReference>
<evidence type="ECO:0000256" key="5">
    <source>
        <dbReference type="ARBA" id="ARBA00012748"/>
    </source>
</evidence>
<reference evidence="14 15" key="1">
    <citation type="submission" date="2019-07" db="EMBL/GenBank/DDBJ databases">
        <title>The draft genome sequence of Vibrio algivorus M1486.</title>
        <authorList>
            <person name="Meng X."/>
        </authorList>
    </citation>
    <scope>NUCLEOTIDE SEQUENCE [LARGE SCALE GENOMIC DNA]</scope>
    <source>
        <strain evidence="14 15">M1486</strain>
    </source>
</reference>
<dbReference type="SUPFAM" id="SSF53383">
    <property type="entry name" value="PLP-dependent transferases"/>
    <property type="match status" value="1"/>
</dbReference>
<evidence type="ECO:0000256" key="1">
    <source>
        <dbReference type="ARBA" id="ARBA00001933"/>
    </source>
</evidence>
<dbReference type="GO" id="GO:0000105">
    <property type="term" value="P:L-histidine biosynthetic process"/>
    <property type="evidence" value="ECO:0007669"/>
    <property type="project" value="UniProtKB-UniPathway"/>
</dbReference>
<protein>
    <recommendedName>
        <fullName evidence="5">histidinol-phosphate transaminase</fullName>
        <ecNumber evidence="5">2.6.1.9</ecNumber>
    </recommendedName>
</protein>
<comment type="caution">
    <text evidence="14">The sequence shown here is derived from an EMBL/GenBank/DDBJ whole genome shotgun (WGS) entry which is preliminary data.</text>
</comment>
<dbReference type="UniPathway" id="UPA00031">
    <property type="reaction ID" value="UER00012"/>
</dbReference>
<comment type="catalytic activity">
    <reaction evidence="11">
        <text>L-histidinol phosphate + 2-oxoglutarate = 3-(imidazol-4-yl)-2-oxopropyl phosphate + L-glutamate</text>
        <dbReference type="Rhea" id="RHEA:23744"/>
        <dbReference type="ChEBI" id="CHEBI:16810"/>
        <dbReference type="ChEBI" id="CHEBI:29985"/>
        <dbReference type="ChEBI" id="CHEBI:57766"/>
        <dbReference type="ChEBI" id="CHEBI:57980"/>
        <dbReference type="EC" id="2.6.1.9"/>
    </reaction>
</comment>
<dbReference type="EC" id="2.6.1.9" evidence="5"/>
<organism evidence="14 15">
    <name type="scientific">Vibrio algivorus</name>
    <dbReference type="NCBI Taxonomy" id="1667024"/>
    <lineage>
        <taxon>Bacteria</taxon>
        <taxon>Pseudomonadati</taxon>
        <taxon>Pseudomonadota</taxon>
        <taxon>Gammaproteobacteria</taxon>
        <taxon>Vibrionales</taxon>
        <taxon>Vibrionaceae</taxon>
        <taxon>Vibrio</taxon>
    </lineage>
</organism>
<evidence type="ECO:0000256" key="11">
    <source>
        <dbReference type="ARBA" id="ARBA00047481"/>
    </source>
</evidence>
<sequence length="376" mass="41893">MTSLADKLVPESVKKLIPYQSARRIARGMTNKQDHLWLNANELETCCQYGDEKQGVNSHYNRYPDFLPFDIAAAYRDYCEQFQLDSKNEDGRLNANVEIMAVRGADEAIDLLVRAFCQPGNDQILVCPPTYGMYEFCADSMGVKTAVVPLTAEFQLNLPQIEAELENTSIVFLCSPNNPTGNTLYSQDLLALLESTKDQSLVVVDEAYIEFAPQTSVLHLMEQYPHLIVVRTLSKAFGLAAIRVGFLIADQSVMSYVARLVAPYPIADPSAEIALKALDSAGLIQMKAQTDSLIEIRDWFSYEVSQLPIVDKVYPSCTNFVLIRFKGSNNFYEYLLNKGIVARSPANESTVKGCVRISIGSASSMNKTLQVLKEYT</sequence>
<evidence type="ECO:0000256" key="3">
    <source>
        <dbReference type="ARBA" id="ARBA00007970"/>
    </source>
</evidence>
<dbReference type="PANTHER" id="PTHR42885">
    <property type="entry name" value="HISTIDINOL-PHOSPHATE AMINOTRANSFERASE-RELATED"/>
    <property type="match status" value="1"/>
</dbReference>
<dbReference type="AlphaFoldDB" id="A0A557P832"/>
<dbReference type="InterPro" id="IPR015424">
    <property type="entry name" value="PyrdxlP-dep_Trfase"/>
</dbReference>
<keyword evidence="9 12" id="KW-0663">Pyridoxal phosphate</keyword>
<dbReference type="EMBL" id="VMKJ01000013">
    <property type="protein sequence ID" value="TVO36825.1"/>
    <property type="molecule type" value="Genomic_DNA"/>
</dbReference>
<dbReference type="Pfam" id="PF00155">
    <property type="entry name" value="Aminotran_1_2"/>
    <property type="match status" value="1"/>
</dbReference>
<evidence type="ECO:0000256" key="8">
    <source>
        <dbReference type="ARBA" id="ARBA00022679"/>
    </source>
</evidence>
<feature type="domain" description="Aminotransferase class I/classII large" evidence="13">
    <location>
        <begin position="66"/>
        <end position="369"/>
    </location>
</feature>
<dbReference type="NCBIfam" id="TIGR01141">
    <property type="entry name" value="hisC"/>
    <property type="match status" value="1"/>
</dbReference>
<evidence type="ECO:0000256" key="10">
    <source>
        <dbReference type="ARBA" id="ARBA00023102"/>
    </source>
</evidence>
<comment type="cofactor">
    <cofactor evidence="1 12">
        <name>pyridoxal 5'-phosphate</name>
        <dbReference type="ChEBI" id="CHEBI:597326"/>
    </cofactor>
</comment>
<dbReference type="GO" id="GO:0030170">
    <property type="term" value="F:pyridoxal phosphate binding"/>
    <property type="evidence" value="ECO:0007669"/>
    <property type="project" value="InterPro"/>
</dbReference>
<dbReference type="InterPro" id="IPR015422">
    <property type="entry name" value="PyrdxlP-dep_Trfase_small"/>
</dbReference>
<accession>A0A557P832</accession>
<comment type="pathway">
    <text evidence="2">Amino-acid biosynthesis; L-histidine biosynthesis; L-histidine from 5-phospho-alpha-D-ribose 1-diphosphate: step 7/9.</text>
</comment>
<dbReference type="InterPro" id="IPR001917">
    <property type="entry name" value="Aminotrans_II_pyridoxalP_BS"/>
</dbReference>
<dbReference type="InterPro" id="IPR004839">
    <property type="entry name" value="Aminotransferase_I/II_large"/>
</dbReference>
<evidence type="ECO:0000256" key="12">
    <source>
        <dbReference type="RuleBase" id="RU003693"/>
    </source>
</evidence>
<keyword evidence="8 14" id="KW-0808">Transferase</keyword>
<dbReference type="OrthoDB" id="9813612at2"/>
<proteinExistence type="inferred from homology"/>
<keyword evidence="7" id="KW-0028">Amino-acid biosynthesis</keyword>
<dbReference type="RefSeq" id="WP_144388070.1">
    <property type="nucleotide sequence ID" value="NZ_CANNCB010000019.1"/>
</dbReference>
<dbReference type="Gene3D" id="3.40.640.10">
    <property type="entry name" value="Type I PLP-dependent aspartate aminotransferase-like (Major domain)"/>
    <property type="match status" value="1"/>
</dbReference>
<dbReference type="GO" id="GO:0004400">
    <property type="term" value="F:histidinol-phosphate transaminase activity"/>
    <property type="evidence" value="ECO:0007669"/>
    <property type="project" value="UniProtKB-EC"/>
</dbReference>
<gene>
    <name evidence="14" type="primary">hisC</name>
    <name evidence="14" type="ORF">FOF44_08510</name>
</gene>
<dbReference type="Gene3D" id="3.90.1150.10">
    <property type="entry name" value="Aspartate Aminotransferase, domain 1"/>
    <property type="match status" value="1"/>
</dbReference>
<keyword evidence="6 14" id="KW-0032">Aminotransferase</keyword>
<dbReference type="PROSITE" id="PS00599">
    <property type="entry name" value="AA_TRANSFER_CLASS_2"/>
    <property type="match status" value="1"/>
</dbReference>
<keyword evidence="10" id="KW-0368">Histidine biosynthesis</keyword>
<evidence type="ECO:0000256" key="2">
    <source>
        <dbReference type="ARBA" id="ARBA00005011"/>
    </source>
</evidence>
<evidence type="ECO:0000313" key="15">
    <source>
        <dbReference type="Proteomes" id="UP000319828"/>
    </source>
</evidence>
<evidence type="ECO:0000256" key="7">
    <source>
        <dbReference type="ARBA" id="ARBA00022605"/>
    </source>
</evidence>
<name>A0A557P832_9VIBR</name>
<dbReference type="InterPro" id="IPR005861">
    <property type="entry name" value="HisP_aminotrans"/>
</dbReference>
<evidence type="ECO:0000259" key="13">
    <source>
        <dbReference type="Pfam" id="PF00155"/>
    </source>
</evidence>
<dbReference type="Proteomes" id="UP000319828">
    <property type="component" value="Unassembled WGS sequence"/>
</dbReference>